<dbReference type="EMBL" id="CAJHJT010000034">
    <property type="protein sequence ID" value="CAD7006397.1"/>
    <property type="molecule type" value="Genomic_DNA"/>
</dbReference>
<dbReference type="AlphaFoldDB" id="A0A811V9C3"/>
<dbReference type="PROSITE" id="PS50157">
    <property type="entry name" value="ZINC_FINGER_C2H2_2"/>
    <property type="match status" value="1"/>
</dbReference>
<organism evidence="12 13">
    <name type="scientific">Ceratitis capitata</name>
    <name type="common">Mediterranean fruit fly</name>
    <name type="synonym">Tephritis capitata</name>
    <dbReference type="NCBI Taxonomy" id="7213"/>
    <lineage>
        <taxon>Eukaryota</taxon>
        <taxon>Metazoa</taxon>
        <taxon>Ecdysozoa</taxon>
        <taxon>Arthropoda</taxon>
        <taxon>Hexapoda</taxon>
        <taxon>Insecta</taxon>
        <taxon>Pterygota</taxon>
        <taxon>Neoptera</taxon>
        <taxon>Endopterygota</taxon>
        <taxon>Diptera</taxon>
        <taxon>Brachycera</taxon>
        <taxon>Muscomorpha</taxon>
        <taxon>Tephritoidea</taxon>
        <taxon>Tephritidae</taxon>
        <taxon>Ceratitis</taxon>
        <taxon>Ceratitis</taxon>
    </lineage>
</organism>
<dbReference type="PROSITE" id="PS00028">
    <property type="entry name" value="ZINC_FINGER_C2H2_1"/>
    <property type="match status" value="1"/>
</dbReference>
<evidence type="ECO:0000256" key="8">
    <source>
        <dbReference type="ARBA" id="ARBA00023242"/>
    </source>
</evidence>
<evidence type="ECO:0000256" key="6">
    <source>
        <dbReference type="ARBA" id="ARBA00023015"/>
    </source>
</evidence>
<keyword evidence="13" id="KW-1185">Reference proteome</keyword>
<dbReference type="Proteomes" id="UP000606786">
    <property type="component" value="Unassembled WGS sequence"/>
</dbReference>
<dbReference type="InterPro" id="IPR036236">
    <property type="entry name" value="Znf_C2H2_sf"/>
</dbReference>
<evidence type="ECO:0000256" key="5">
    <source>
        <dbReference type="ARBA" id="ARBA00022833"/>
    </source>
</evidence>
<dbReference type="SUPFAM" id="SSF57667">
    <property type="entry name" value="beta-beta-alpha zinc fingers"/>
    <property type="match status" value="1"/>
</dbReference>
<evidence type="ECO:0000313" key="13">
    <source>
        <dbReference type="Proteomes" id="UP000606786"/>
    </source>
</evidence>
<dbReference type="Gene3D" id="3.30.160.60">
    <property type="entry name" value="Classic Zinc Finger"/>
    <property type="match status" value="1"/>
</dbReference>
<keyword evidence="8" id="KW-0539">Nucleus</keyword>
<comment type="caution">
    <text evidence="12">The sequence shown here is derived from an EMBL/GenBank/DDBJ whole genome shotgun (WGS) entry which is preliminary data.</text>
</comment>
<feature type="region of interest" description="Disordered" evidence="10">
    <location>
        <begin position="206"/>
        <end position="227"/>
    </location>
</feature>
<dbReference type="GO" id="GO:0008270">
    <property type="term" value="F:zinc ion binding"/>
    <property type="evidence" value="ECO:0007669"/>
    <property type="project" value="UniProtKB-KW"/>
</dbReference>
<protein>
    <submittedName>
        <fullName evidence="12">(Mediterranean fruit fly) hypothetical protein</fullName>
    </submittedName>
</protein>
<accession>A0A811V9C3</accession>
<dbReference type="GO" id="GO:0000978">
    <property type="term" value="F:RNA polymerase II cis-regulatory region sequence-specific DNA binding"/>
    <property type="evidence" value="ECO:0007669"/>
    <property type="project" value="TreeGrafter"/>
</dbReference>
<evidence type="ECO:0000256" key="7">
    <source>
        <dbReference type="ARBA" id="ARBA00023163"/>
    </source>
</evidence>
<keyword evidence="2" id="KW-0479">Metal-binding</keyword>
<dbReference type="FunFam" id="3.30.160.60:FF:002343">
    <property type="entry name" value="Zinc finger protein 33A"/>
    <property type="match status" value="1"/>
</dbReference>
<feature type="domain" description="C2H2-type" evidence="11">
    <location>
        <begin position="145"/>
        <end position="172"/>
    </location>
</feature>
<sequence>MSPPNPASTVNKTLSTDDIETKENTSTDSVKTLIEPMCRTTCYSETHKLRYACNQCPKSFSKSPRLLNTNACTRARNRSVAMNVANVPGHQARPASAPASSHQRSTLHVHRMLEGFVRSSDLKIHKRVHTNLLVHRRSHMGEKNYKCDYCDKRFMRNIDRKVHHRTHTGEKPFKCESVDVAIHHAHMYAHLQREHVQFAGVPKTERKKERKAKQTAAAGVEALSSNN</sequence>
<evidence type="ECO:0000259" key="11">
    <source>
        <dbReference type="PROSITE" id="PS50157"/>
    </source>
</evidence>
<dbReference type="PANTHER" id="PTHR24399">
    <property type="entry name" value="ZINC FINGER AND BTB DOMAIN-CONTAINING"/>
    <property type="match status" value="1"/>
</dbReference>
<proteinExistence type="predicted"/>
<name>A0A811V9C3_CERCA</name>
<keyword evidence="3" id="KW-0677">Repeat</keyword>
<dbReference type="GO" id="GO:0001227">
    <property type="term" value="F:DNA-binding transcription repressor activity, RNA polymerase II-specific"/>
    <property type="evidence" value="ECO:0007669"/>
    <property type="project" value="TreeGrafter"/>
</dbReference>
<evidence type="ECO:0000256" key="2">
    <source>
        <dbReference type="ARBA" id="ARBA00022723"/>
    </source>
</evidence>
<evidence type="ECO:0000313" key="12">
    <source>
        <dbReference type="EMBL" id="CAD7006397.1"/>
    </source>
</evidence>
<keyword evidence="6" id="KW-0805">Transcription regulation</keyword>
<keyword evidence="5" id="KW-0862">Zinc</keyword>
<dbReference type="InterPro" id="IPR013087">
    <property type="entry name" value="Znf_C2H2_type"/>
</dbReference>
<evidence type="ECO:0000256" key="9">
    <source>
        <dbReference type="PROSITE-ProRule" id="PRU00042"/>
    </source>
</evidence>
<dbReference type="PANTHER" id="PTHR24399:SF23">
    <property type="entry name" value="C2H2-TYPE DOMAIN-CONTAINING PROTEIN"/>
    <property type="match status" value="1"/>
</dbReference>
<dbReference type="GO" id="GO:0005654">
    <property type="term" value="C:nucleoplasm"/>
    <property type="evidence" value="ECO:0007669"/>
    <property type="project" value="TreeGrafter"/>
</dbReference>
<feature type="compositionally biased region" description="Polar residues" evidence="10">
    <location>
        <begin position="7"/>
        <end position="16"/>
    </location>
</feature>
<evidence type="ECO:0000256" key="4">
    <source>
        <dbReference type="ARBA" id="ARBA00022771"/>
    </source>
</evidence>
<feature type="region of interest" description="Disordered" evidence="10">
    <location>
        <begin position="1"/>
        <end position="26"/>
    </location>
</feature>
<evidence type="ECO:0000256" key="10">
    <source>
        <dbReference type="SAM" id="MobiDB-lite"/>
    </source>
</evidence>
<gene>
    <name evidence="12" type="ORF">CCAP1982_LOCUS14717</name>
</gene>
<comment type="subcellular location">
    <subcellularLocation>
        <location evidence="1">Nucleus</location>
    </subcellularLocation>
</comment>
<evidence type="ECO:0000256" key="1">
    <source>
        <dbReference type="ARBA" id="ARBA00004123"/>
    </source>
</evidence>
<evidence type="ECO:0000256" key="3">
    <source>
        <dbReference type="ARBA" id="ARBA00022737"/>
    </source>
</evidence>
<dbReference type="OrthoDB" id="6077919at2759"/>
<keyword evidence="4 9" id="KW-0863">Zinc-finger</keyword>
<keyword evidence="7" id="KW-0804">Transcription</keyword>
<reference evidence="12" key="1">
    <citation type="submission" date="2020-11" db="EMBL/GenBank/DDBJ databases">
        <authorList>
            <person name="Whitehead M."/>
        </authorList>
    </citation>
    <scope>NUCLEOTIDE SEQUENCE</scope>
    <source>
        <strain evidence="12">EGII</strain>
    </source>
</reference>